<feature type="domain" description="HTH araC/xylS-type" evidence="4">
    <location>
        <begin position="247"/>
        <end position="346"/>
    </location>
</feature>
<evidence type="ECO:0000313" key="6">
    <source>
        <dbReference type="Proteomes" id="UP000013986"/>
    </source>
</evidence>
<dbReference type="Gene3D" id="1.10.10.60">
    <property type="entry name" value="Homeodomain-like"/>
    <property type="match status" value="1"/>
</dbReference>
<gene>
    <name evidence="5" type="ORF">F929_02353</name>
</gene>
<evidence type="ECO:0000313" key="5">
    <source>
        <dbReference type="EMBL" id="EOQ72418.1"/>
    </source>
</evidence>
<evidence type="ECO:0000256" key="3">
    <source>
        <dbReference type="ARBA" id="ARBA00023163"/>
    </source>
</evidence>
<dbReference type="SUPFAM" id="SSF46689">
    <property type="entry name" value="Homeodomain-like"/>
    <property type="match status" value="1"/>
</dbReference>
<dbReference type="EMBL" id="APQO01000006">
    <property type="protein sequence ID" value="EOQ72418.1"/>
    <property type="molecule type" value="Genomic_DNA"/>
</dbReference>
<proteinExistence type="predicted"/>
<comment type="caution">
    <text evidence="5">The sequence shown here is derived from an EMBL/GenBank/DDBJ whole genome shotgun (WGS) entry which is preliminary data.</text>
</comment>
<accession>R8YSQ6</accession>
<protein>
    <recommendedName>
        <fullName evidence="4">HTH araC/xylS-type domain-containing protein</fullName>
    </recommendedName>
</protein>
<organism evidence="5 6">
    <name type="scientific">Acinetobacter lactucae</name>
    <dbReference type="NCBI Taxonomy" id="1785128"/>
    <lineage>
        <taxon>Bacteria</taxon>
        <taxon>Pseudomonadati</taxon>
        <taxon>Pseudomonadota</taxon>
        <taxon>Gammaproteobacteria</taxon>
        <taxon>Moraxellales</taxon>
        <taxon>Moraxellaceae</taxon>
        <taxon>Acinetobacter</taxon>
        <taxon>Acinetobacter calcoaceticus/baumannii complex</taxon>
    </lineage>
</organism>
<dbReference type="Pfam" id="PF12625">
    <property type="entry name" value="Arabinose_bd"/>
    <property type="match status" value="1"/>
</dbReference>
<dbReference type="SMART" id="SM00342">
    <property type="entry name" value="HTH_ARAC"/>
    <property type="match status" value="1"/>
</dbReference>
<dbReference type="Pfam" id="PF12833">
    <property type="entry name" value="HTH_18"/>
    <property type="match status" value="1"/>
</dbReference>
<dbReference type="PANTHER" id="PTHR47894">
    <property type="entry name" value="HTH-TYPE TRANSCRIPTIONAL REGULATOR GADX"/>
    <property type="match status" value="1"/>
</dbReference>
<evidence type="ECO:0000256" key="1">
    <source>
        <dbReference type="ARBA" id="ARBA00023015"/>
    </source>
</evidence>
<dbReference type="GO" id="GO:0000976">
    <property type="term" value="F:transcription cis-regulatory region binding"/>
    <property type="evidence" value="ECO:0007669"/>
    <property type="project" value="TreeGrafter"/>
</dbReference>
<dbReference type="PANTHER" id="PTHR47894:SF1">
    <property type="entry name" value="HTH-TYPE TRANSCRIPTIONAL REGULATOR VQSM"/>
    <property type="match status" value="1"/>
</dbReference>
<sequence>MKSWLNASYNLLGSYNKNMSKSSSDAGIFLWMTYQTMQQMGLDAASIFASVNLPNQPPDKNVRRNNSTQERFWKAAEQISKDPDIGLHVGSQMPAFRGLVIEYLFLSSSTFGEGLQRALRYQALLTDVFDLKLTVKEDEAILSGFEHPVRHYLECGIGIFLNFFKYITNNEFRPSQITLSYQQGASASAYQEAWNCPVILNKNQGAIIFPSALLNKTSPAAEPELLKIHETIAEQQLSTLEKHQLVYEIERLLSNGLLESREFDQTFIAEKLNRNPRTLRADLQAINTNYEKILNQHREKLARRLLAHTQETMDQIVYLTGFSEPSAFTRAFKRWTGETPSAYRQRKQK</sequence>
<dbReference type="AlphaFoldDB" id="R8YSQ6"/>
<dbReference type="GO" id="GO:0005829">
    <property type="term" value="C:cytosol"/>
    <property type="evidence" value="ECO:0007669"/>
    <property type="project" value="TreeGrafter"/>
</dbReference>
<dbReference type="PATRIC" id="fig|1217689.3.peg.2312"/>
<dbReference type="InterPro" id="IPR009057">
    <property type="entry name" value="Homeodomain-like_sf"/>
</dbReference>
<dbReference type="PROSITE" id="PS01124">
    <property type="entry name" value="HTH_ARAC_FAMILY_2"/>
    <property type="match status" value="1"/>
</dbReference>
<dbReference type="HOGENOM" id="CLU_047522_1_1_6"/>
<dbReference type="PRINTS" id="PR00032">
    <property type="entry name" value="HTHARAC"/>
</dbReference>
<dbReference type="GO" id="GO:0003700">
    <property type="term" value="F:DNA-binding transcription factor activity"/>
    <property type="evidence" value="ECO:0007669"/>
    <property type="project" value="InterPro"/>
</dbReference>
<reference evidence="5 6" key="1">
    <citation type="submission" date="2013-02" db="EMBL/GenBank/DDBJ databases">
        <title>The Genome Sequence of Acinetobacter pittii ANC 4052.</title>
        <authorList>
            <consortium name="The Broad Institute Genome Sequencing Platform"/>
            <consortium name="The Broad Institute Genome Sequencing Center for Infectious Disease"/>
            <person name="Cerqueira G."/>
            <person name="Feldgarden M."/>
            <person name="Courvalin P."/>
            <person name="Perichon B."/>
            <person name="Grillot-Courvalin C."/>
            <person name="Clermont D."/>
            <person name="Rocha E."/>
            <person name="Yoon E.-J."/>
            <person name="Nemec A."/>
            <person name="Walker B."/>
            <person name="Young S.K."/>
            <person name="Zeng Q."/>
            <person name="Gargeya S."/>
            <person name="Fitzgerald M."/>
            <person name="Haas B."/>
            <person name="Abouelleil A."/>
            <person name="Alvarado L."/>
            <person name="Arachchi H.M."/>
            <person name="Berlin A.M."/>
            <person name="Chapman S.B."/>
            <person name="Dewar J."/>
            <person name="Goldberg J."/>
            <person name="Griggs A."/>
            <person name="Gujja S."/>
            <person name="Hansen M."/>
            <person name="Howarth C."/>
            <person name="Imamovic A."/>
            <person name="Larimer J."/>
            <person name="McCowan C."/>
            <person name="Murphy C."/>
            <person name="Neiman D."/>
            <person name="Pearson M."/>
            <person name="Priest M."/>
            <person name="Roberts A."/>
            <person name="Saif S."/>
            <person name="Shea T."/>
            <person name="Sisk P."/>
            <person name="Sykes S."/>
            <person name="Wortman J."/>
            <person name="Nusbaum C."/>
            <person name="Birren B."/>
        </authorList>
    </citation>
    <scope>NUCLEOTIDE SEQUENCE [LARGE SCALE GENOMIC DNA]</scope>
    <source>
        <strain evidence="5 6">ANC 4052</strain>
    </source>
</reference>
<dbReference type="InterPro" id="IPR032687">
    <property type="entry name" value="AraC-type_N"/>
</dbReference>
<evidence type="ECO:0000256" key="2">
    <source>
        <dbReference type="ARBA" id="ARBA00023125"/>
    </source>
</evidence>
<dbReference type="InterPro" id="IPR020449">
    <property type="entry name" value="Tscrpt_reg_AraC-type_HTH"/>
</dbReference>
<name>R8YSQ6_9GAMM</name>
<keyword evidence="2" id="KW-0238">DNA-binding</keyword>
<dbReference type="Proteomes" id="UP000013986">
    <property type="component" value="Unassembled WGS sequence"/>
</dbReference>
<keyword evidence="1" id="KW-0805">Transcription regulation</keyword>
<dbReference type="InterPro" id="IPR018060">
    <property type="entry name" value="HTH_AraC"/>
</dbReference>
<evidence type="ECO:0000259" key="4">
    <source>
        <dbReference type="PROSITE" id="PS01124"/>
    </source>
</evidence>
<keyword evidence="3" id="KW-0804">Transcription</keyword>